<dbReference type="Gene3D" id="1.20.1280.50">
    <property type="match status" value="1"/>
</dbReference>
<dbReference type="EMBL" id="JAKUCV010002570">
    <property type="protein sequence ID" value="KAJ4842163.1"/>
    <property type="molecule type" value="Genomic_DNA"/>
</dbReference>
<organism evidence="2 3">
    <name type="scientific">Turnera subulata</name>
    <dbReference type="NCBI Taxonomy" id="218843"/>
    <lineage>
        <taxon>Eukaryota</taxon>
        <taxon>Viridiplantae</taxon>
        <taxon>Streptophyta</taxon>
        <taxon>Embryophyta</taxon>
        <taxon>Tracheophyta</taxon>
        <taxon>Spermatophyta</taxon>
        <taxon>Magnoliopsida</taxon>
        <taxon>eudicotyledons</taxon>
        <taxon>Gunneridae</taxon>
        <taxon>Pentapetalae</taxon>
        <taxon>rosids</taxon>
        <taxon>fabids</taxon>
        <taxon>Malpighiales</taxon>
        <taxon>Passifloraceae</taxon>
        <taxon>Turnera</taxon>
    </lineage>
</organism>
<dbReference type="SMART" id="SM00256">
    <property type="entry name" value="FBOX"/>
    <property type="match status" value="1"/>
</dbReference>
<name>A0A9Q0G220_9ROSI</name>
<dbReference type="PANTHER" id="PTHR31672">
    <property type="entry name" value="BNACNNG10540D PROTEIN"/>
    <property type="match status" value="1"/>
</dbReference>
<reference evidence="2" key="1">
    <citation type="submission" date="2022-02" db="EMBL/GenBank/DDBJ databases">
        <authorList>
            <person name="Henning P.M."/>
            <person name="McCubbin A.G."/>
            <person name="Shore J.S."/>
        </authorList>
    </citation>
    <scope>NUCLEOTIDE SEQUENCE</scope>
    <source>
        <strain evidence="2">F60SS</strain>
        <tissue evidence="2">Leaves</tissue>
    </source>
</reference>
<dbReference type="InterPro" id="IPR050796">
    <property type="entry name" value="SCF_F-box_component"/>
</dbReference>
<reference evidence="2" key="2">
    <citation type="journal article" date="2023" name="Plants (Basel)">
        <title>Annotation of the Turnera subulata (Passifloraceae) Draft Genome Reveals the S-Locus Evolved after the Divergence of Turneroideae from Passifloroideae in a Stepwise Manner.</title>
        <authorList>
            <person name="Henning P.M."/>
            <person name="Roalson E.H."/>
            <person name="Mir W."/>
            <person name="McCubbin A.G."/>
            <person name="Shore J.S."/>
        </authorList>
    </citation>
    <scope>NUCLEOTIDE SEQUENCE</scope>
    <source>
        <strain evidence="2">F60SS</strain>
    </source>
</reference>
<dbReference type="Pfam" id="PF08268">
    <property type="entry name" value="FBA_3"/>
    <property type="match status" value="1"/>
</dbReference>
<dbReference type="PANTHER" id="PTHR31672:SF13">
    <property type="entry name" value="F-BOX PROTEIN CPR30-LIKE"/>
    <property type="match status" value="1"/>
</dbReference>
<accession>A0A9Q0G220</accession>
<evidence type="ECO:0000259" key="1">
    <source>
        <dbReference type="PROSITE" id="PS50181"/>
    </source>
</evidence>
<dbReference type="InterPro" id="IPR013187">
    <property type="entry name" value="F-box-assoc_dom_typ3"/>
</dbReference>
<sequence>MPQLIVRATMSSTISLPLDIVTDILRCLPVKSLLRFRCASQTWRSLVDSSYLVKLHLARSIEENKLMIVFITTSKGVEDGSFIDSVDIYAVDDDKDNGLIQIKQRFQPFKSRKRGTRILGSCNGMLVLDHKPLEIWNPLTEKCYTLPAQSSSVVYRHGFSFRSYFYYDASSNTHKLLGKVPDLVRDTYELQLYNLETDHLTTVHRWPLEEDEGCLCEPEDFVLVNGAVVCWKTWDDDLVAFDLRTDEYYQFQFPDVHDDASWPGWDECTTSVH</sequence>
<proteinExistence type="predicted"/>
<dbReference type="PROSITE" id="PS50181">
    <property type="entry name" value="FBOX"/>
    <property type="match status" value="1"/>
</dbReference>
<protein>
    <recommendedName>
        <fullName evidence="1">F-box domain-containing protein</fullName>
    </recommendedName>
</protein>
<dbReference type="Pfam" id="PF00646">
    <property type="entry name" value="F-box"/>
    <property type="match status" value="1"/>
</dbReference>
<dbReference type="Proteomes" id="UP001141552">
    <property type="component" value="Unassembled WGS sequence"/>
</dbReference>
<dbReference type="OrthoDB" id="5319261at2759"/>
<dbReference type="AlphaFoldDB" id="A0A9Q0G220"/>
<feature type="domain" description="F-box" evidence="1">
    <location>
        <begin position="10"/>
        <end position="55"/>
    </location>
</feature>
<dbReference type="InterPro" id="IPR036047">
    <property type="entry name" value="F-box-like_dom_sf"/>
</dbReference>
<dbReference type="InterPro" id="IPR001810">
    <property type="entry name" value="F-box_dom"/>
</dbReference>
<evidence type="ECO:0000313" key="3">
    <source>
        <dbReference type="Proteomes" id="UP001141552"/>
    </source>
</evidence>
<comment type="caution">
    <text evidence="2">The sequence shown here is derived from an EMBL/GenBank/DDBJ whole genome shotgun (WGS) entry which is preliminary data.</text>
</comment>
<evidence type="ECO:0000313" key="2">
    <source>
        <dbReference type="EMBL" id="KAJ4842163.1"/>
    </source>
</evidence>
<gene>
    <name evidence="2" type="ORF">Tsubulata_037400</name>
</gene>
<dbReference type="SUPFAM" id="SSF81383">
    <property type="entry name" value="F-box domain"/>
    <property type="match status" value="1"/>
</dbReference>
<keyword evidence="3" id="KW-1185">Reference proteome</keyword>